<dbReference type="Proteomes" id="UP000002931">
    <property type="component" value="Unassembled WGS sequence"/>
</dbReference>
<accession>A3VLE6</accession>
<keyword evidence="2" id="KW-1185">Reference proteome</keyword>
<dbReference type="AlphaFoldDB" id="A3VLE6"/>
<dbReference type="RefSeq" id="WP_008329263.1">
    <property type="nucleotide sequence ID" value="NZ_CH902578.1"/>
</dbReference>
<name>A3VLE6_9RHOB</name>
<dbReference type="eggNOG" id="ENOG503273N">
    <property type="taxonomic scope" value="Bacteria"/>
</dbReference>
<organism evidence="1 2">
    <name type="scientific">Maritimibacter alkaliphilus HTCC2654</name>
    <dbReference type="NCBI Taxonomy" id="314271"/>
    <lineage>
        <taxon>Bacteria</taxon>
        <taxon>Pseudomonadati</taxon>
        <taxon>Pseudomonadota</taxon>
        <taxon>Alphaproteobacteria</taxon>
        <taxon>Rhodobacterales</taxon>
        <taxon>Roseobacteraceae</taxon>
        <taxon>Maritimibacter</taxon>
    </lineage>
</organism>
<dbReference type="STRING" id="314271.RB2654_04989"/>
<proteinExistence type="predicted"/>
<gene>
    <name evidence="1" type="ORF">RB2654_04989</name>
</gene>
<protein>
    <submittedName>
        <fullName evidence="1">Uncharacterized protein</fullName>
    </submittedName>
</protein>
<comment type="caution">
    <text evidence="1">The sequence shown here is derived from an EMBL/GenBank/DDBJ whole genome shotgun (WGS) entry which is preliminary data.</text>
</comment>
<dbReference type="OrthoDB" id="7835360at2"/>
<dbReference type="HOGENOM" id="CLU_1353297_0_0_5"/>
<evidence type="ECO:0000313" key="1">
    <source>
        <dbReference type="EMBL" id="EAQ10951.1"/>
    </source>
</evidence>
<dbReference type="EMBL" id="AAMT01000022">
    <property type="protein sequence ID" value="EAQ10951.1"/>
    <property type="molecule type" value="Genomic_DNA"/>
</dbReference>
<sequence>MADERLTDKVKRLLPKDPSKSRKNTIRLRPDVGEIVCDVVLGRRTVAEVSRRTGIHRDTVDRFFAKFVTDDIKKAILADQSTHDELDRKINSGQDTVEKGLNSIITEQKELYRLLRDKVGDGRDIEDVLPGLSQLLRDQGQSYERLLKSYSLLKEKTTITLSINESPDWQQLQDVLYQVFEQYPDAFDMFRQLVRERRLRIE</sequence>
<evidence type="ECO:0000313" key="2">
    <source>
        <dbReference type="Proteomes" id="UP000002931"/>
    </source>
</evidence>
<reference evidence="1 2" key="1">
    <citation type="journal article" date="2010" name="J. Bacteriol.">
        <title>Genome sequences of Pelagibaca bermudensis HTCC2601T and Maritimibacter alkaliphilus HTCC2654T, the type strains of two marine Roseobacter genera.</title>
        <authorList>
            <person name="Thrash J.C."/>
            <person name="Cho J.C."/>
            <person name="Ferriera S."/>
            <person name="Johnson J."/>
            <person name="Vergin K.L."/>
            <person name="Giovannoni S.J."/>
        </authorList>
    </citation>
    <scope>NUCLEOTIDE SEQUENCE [LARGE SCALE GENOMIC DNA]</scope>
    <source>
        <strain evidence="1 2">HTCC2654</strain>
    </source>
</reference>